<keyword evidence="2" id="KW-1185">Reference proteome</keyword>
<evidence type="ECO:0000313" key="2">
    <source>
        <dbReference type="Proteomes" id="UP001497680"/>
    </source>
</evidence>
<proteinExistence type="predicted"/>
<evidence type="ECO:0000313" key="1">
    <source>
        <dbReference type="EMBL" id="KAI6090714.1"/>
    </source>
</evidence>
<accession>A0ACC0DDE7</accession>
<sequence length="312" mass="34782">MASSFPVSEGEVAFDEPSAGKPCKTWYKVIGDLKCGTPPLVALHGGPGAGHEYLAPLTDVYAQRGVPIVFYDQIGCGRSTHLREKKGDTSFWTFELYMRELDNLIDHLQLRDGPGFFLFGQSWGGMLGGAYAARRPRGLRKLVIAGGPASIPLLVKGYEGLIAALPPDVRSTLEECNKRGDYESEEFEKAASVFYSRHVCRLDPHPEEVQCAFKNLKDDPTAYLTLQGPSEFIIIGSFKDWEGYHDAHNIEVETLLLNGRYDEAHDLCIEPWFRTIPKVKWVTLENSSHMGHFEERERFGQILGSFLAGTAP</sequence>
<comment type="caution">
    <text evidence="1">The sequence shown here is derived from an EMBL/GenBank/DDBJ whole genome shotgun (WGS) entry which is preliminary data.</text>
</comment>
<name>A0ACC0DDE7_9PEZI</name>
<dbReference type="Proteomes" id="UP001497680">
    <property type="component" value="Unassembled WGS sequence"/>
</dbReference>
<organism evidence="1 2">
    <name type="scientific">Hypoxylon rubiginosum</name>
    <dbReference type="NCBI Taxonomy" id="110542"/>
    <lineage>
        <taxon>Eukaryota</taxon>
        <taxon>Fungi</taxon>
        <taxon>Dikarya</taxon>
        <taxon>Ascomycota</taxon>
        <taxon>Pezizomycotina</taxon>
        <taxon>Sordariomycetes</taxon>
        <taxon>Xylariomycetidae</taxon>
        <taxon>Xylariales</taxon>
        <taxon>Hypoxylaceae</taxon>
        <taxon>Hypoxylon</taxon>
    </lineage>
</organism>
<reference evidence="1 2" key="1">
    <citation type="journal article" date="2022" name="New Phytol.">
        <title>Ecological generalism drives hyperdiversity of secondary metabolite gene clusters in xylarialean endophytes.</title>
        <authorList>
            <person name="Franco M.E.E."/>
            <person name="Wisecaver J.H."/>
            <person name="Arnold A.E."/>
            <person name="Ju Y.M."/>
            <person name="Slot J.C."/>
            <person name="Ahrendt S."/>
            <person name="Moore L.P."/>
            <person name="Eastman K.E."/>
            <person name="Scott K."/>
            <person name="Konkel Z."/>
            <person name="Mondo S.J."/>
            <person name="Kuo A."/>
            <person name="Hayes R.D."/>
            <person name="Haridas S."/>
            <person name="Andreopoulos B."/>
            <person name="Riley R."/>
            <person name="LaButti K."/>
            <person name="Pangilinan J."/>
            <person name="Lipzen A."/>
            <person name="Amirebrahimi M."/>
            <person name="Yan J."/>
            <person name="Adam C."/>
            <person name="Keymanesh K."/>
            <person name="Ng V."/>
            <person name="Louie K."/>
            <person name="Northen T."/>
            <person name="Drula E."/>
            <person name="Henrissat B."/>
            <person name="Hsieh H.M."/>
            <person name="Youens-Clark K."/>
            <person name="Lutzoni F."/>
            <person name="Miadlikowska J."/>
            <person name="Eastwood D.C."/>
            <person name="Hamelin R.C."/>
            <person name="Grigoriev I.V."/>
            <person name="U'Ren J.M."/>
        </authorList>
    </citation>
    <scope>NUCLEOTIDE SEQUENCE [LARGE SCALE GENOMIC DNA]</scope>
    <source>
        <strain evidence="1 2">ER1909</strain>
    </source>
</reference>
<protein>
    <submittedName>
        <fullName evidence="1">Proline-specific peptidase</fullName>
    </submittedName>
</protein>
<gene>
    <name evidence="1" type="ORF">F4821DRAFT_228882</name>
</gene>
<dbReference type="EMBL" id="MU394290">
    <property type="protein sequence ID" value="KAI6090714.1"/>
    <property type="molecule type" value="Genomic_DNA"/>
</dbReference>